<reference evidence="1 4" key="2">
    <citation type="submission" date="2018-11" db="EMBL/GenBank/DDBJ databases">
        <title>Proposal to divide the Flavobacteriaceae and reorganize its genera based on Amino Acid Identity values calculated from whole genome sequences.</title>
        <authorList>
            <person name="Nicholson A.C."/>
            <person name="Gulvik C.A."/>
            <person name="Whitney A.M."/>
            <person name="Humrighouse B.W."/>
            <person name="Bell M."/>
            <person name="Holmes B."/>
            <person name="Steigerwalt A.G."/>
            <person name="Villarma A."/>
            <person name="Sheth M."/>
            <person name="Batra D."/>
            <person name="Pryor J."/>
            <person name="Bernardet J.-F."/>
            <person name="Hugo C."/>
            <person name="Kampfer P."/>
            <person name="Newman J."/>
            <person name="McQuiston J.R."/>
        </authorList>
    </citation>
    <scope>NUCLEOTIDE SEQUENCE [LARGE SCALE GENOMIC DNA]</scope>
    <source>
        <strain evidence="1 4">DSM 16927</strain>
    </source>
</reference>
<evidence type="ECO:0000313" key="1">
    <source>
        <dbReference type="EMBL" id="AZB00313.1"/>
    </source>
</evidence>
<evidence type="ECO:0000313" key="3">
    <source>
        <dbReference type="Proteomes" id="UP000186106"/>
    </source>
</evidence>
<protein>
    <submittedName>
        <fullName evidence="1">DUF3987 domain-containing protein</fullName>
    </submittedName>
</protein>
<accession>A0A1N7IHE2</accession>
<reference evidence="2 3" key="1">
    <citation type="submission" date="2017-01" db="EMBL/GenBank/DDBJ databases">
        <authorList>
            <person name="Mah S.A."/>
            <person name="Swanson W.J."/>
            <person name="Moy G.W."/>
            <person name="Vacquier V.D."/>
        </authorList>
    </citation>
    <scope>NUCLEOTIDE SEQUENCE [LARGE SCALE GENOMIC DNA]</scope>
    <source>
        <strain evidence="2 3">DSM 16927</strain>
    </source>
</reference>
<dbReference type="OrthoDB" id="1522635at2"/>
<dbReference type="Proteomes" id="UP000279541">
    <property type="component" value="Chromosome"/>
</dbReference>
<evidence type="ECO:0000313" key="2">
    <source>
        <dbReference type="EMBL" id="SIS36519.1"/>
    </source>
</evidence>
<dbReference type="KEGG" id="cjt:EG359_12090"/>
<dbReference type="Proteomes" id="UP000186106">
    <property type="component" value="Unassembled WGS sequence"/>
</dbReference>
<dbReference type="InterPro" id="IPR025048">
    <property type="entry name" value="DUF3987"/>
</dbReference>
<keyword evidence="4" id="KW-1185">Reference proteome</keyword>
<name>A0A1N7IHE2_9FLAO</name>
<dbReference type="EMBL" id="CP033926">
    <property type="protein sequence ID" value="AZB00313.1"/>
    <property type="molecule type" value="Genomic_DNA"/>
</dbReference>
<organism evidence="2 3">
    <name type="scientific">Chryseobacterium joostei</name>
    <dbReference type="NCBI Taxonomy" id="112234"/>
    <lineage>
        <taxon>Bacteria</taxon>
        <taxon>Pseudomonadati</taxon>
        <taxon>Bacteroidota</taxon>
        <taxon>Flavobacteriia</taxon>
        <taxon>Flavobacteriales</taxon>
        <taxon>Weeksellaceae</taxon>
        <taxon>Chryseobacterium group</taxon>
        <taxon>Chryseobacterium</taxon>
    </lineage>
</organism>
<dbReference type="EMBL" id="FTNZ01000005">
    <property type="protein sequence ID" value="SIS36519.1"/>
    <property type="molecule type" value="Genomic_DNA"/>
</dbReference>
<dbReference type="STRING" id="112234.SAMN05421768_105347"/>
<evidence type="ECO:0000313" key="4">
    <source>
        <dbReference type="Proteomes" id="UP000279541"/>
    </source>
</evidence>
<dbReference type="Pfam" id="PF13148">
    <property type="entry name" value="DUF3987"/>
    <property type="match status" value="1"/>
</dbReference>
<gene>
    <name evidence="1" type="ORF">EG359_12090</name>
    <name evidence="2" type="ORF">SAMN05421768_105347</name>
</gene>
<proteinExistence type="predicted"/>
<sequence length="451" mass="52005">MSNKIKAMIMLDNENTDHNLFPIDAFPQLFKELTLELDKSLNYPIDYTASAILVATSAVMGTSVKVNVRPLWSEFASLYCCIVGKAGANKSHPISTIFDPLRRIDSINHKVFETQRKKFNEYESLTKTEKKNVPKVEEPMLKKLILTNCTPEALFKRLNENPRGCTIISDELPTFLDGINNYSKSDQQSNFLTTWSNKPTTIDRIGQPIPLFIETPFLSIIGGVQPRMLGRLFTSQKLDNGFYQRFLFAYPDNVHKQPINDNEMDENLFNDYTQFITDYIDNSNIIENKGILNTKILEWSDEAKDFWLGWNKNNCDLVNEHHDSIKGEILSKYDNHFIRLALILQIMENPKSNSIGLKAVEGAKKLCNYYINCSFKVLQIIQNPTTYLKSLTENKRNFYEALNNKFATADATKLCMSYNIGVRQTKEFLKDEILFKRLQHGFYEKKIVKTT</sequence>
<dbReference type="AlphaFoldDB" id="A0A1N7IHE2"/>